<dbReference type="EMBL" id="CP041016">
    <property type="protein sequence ID" value="QDC36674.1"/>
    <property type="molecule type" value="Genomic_DNA"/>
</dbReference>
<feature type="compositionally biased region" description="Low complexity" evidence="1">
    <location>
        <begin position="578"/>
        <end position="588"/>
    </location>
</feature>
<feature type="compositionally biased region" description="Basic and acidic residues" evidence="1">
    <location>
        <begin position="593"/>
        <end position="603"/>
    </location>
</feature>
<dbReference type="KEGG" id="sufl:FIL70_04915"/>
<organism evidence="2 3">
    <name type="scientific">Sphingobium fuliginis ATCC 27551</name>
    <dbReference type="NCBI Taxonomy" id="1208342"/>
    <lineage>
        <taxon>Bacteria</taxon>
        <taxon>Pseudomonadati</taxon>
        <taxon>Pseudomonadota</taxon>
        <taxon>Alphaproteobacteria</taxon>
        <taxon>Sphingomonadales</taxon>
        <taxon>Sphingomonadaceae</taxon>
        <taxon>Sphingobium</taxon>
    </lineage>
</organism>
<dbReference type="AlphaFoldDB" id="A0A5B8CB17"/>
<evidence type="ECO:0000313" key="2">
    <source>
        <dbReference type="EMBL" id="QDC36674.1"/>
    </source>
</evidence>
<feature type="region of interest" description="Disordered" evidence="1">
    <location>
        <begin position="488"/>
        <end position="511"/>
    </location>
</feature>
<feature type="compositionally biased region" description="Acidic residues" evidence="1">
    <location>
        <begin position="561"/>
        <end position="577"/>
    </location>
</feature>
<feature type="region of interest" description="Disordered" evidence="1">
    <location>
        <begin position="561"/>
        <end position="603"/>
    </location>
</feature>
<dbReference type="CDD" id="cd09117">
    <property type="entry name" value="PLDc_Bfil_DEXD_like"/>
    <property type="match status" value="1"/>
</dbReference>
<dbReference type="RefSeq" id="WP_021225223.1">
    <property type="nucleotide sequence ID" value="NZ_CP041016.1"/>
</dbReference>
<dbReference type="InterPro" id="IPR059166">
    <property type="entry name" value="PLD-like_cat"/>
</dbReference>
<evidence type="ECO:0000256" key="1">
    <source>
        <dbReference type="SAM" id="MobiDB-lite"/>
    </source>
</evidence>
<protein>
    <recommendedName>
        <fullName evidence="4">Phospholipase D-like domain-containing protein</fullName>
    </recommendedName>
</protein>
<reference evidence="2 3" key="1">
    <citation type="submission" date="2019-06" db="EMBL/GenBank/DDBJ databases">
        <title>Genome organization and adaptive potential of archetypical organophosphate degarding Sphingobium fuliginis ATCC 27551.</title>
        <authorList>
            <person name="Sarwar A."/>
            <person name="Parthasarathy S."/>
            <person name="Singh C."/>
            <person name="Siddavattam D."/>
        </authorList>
    </citation>
    <scope>NUCLEOTIDE SEQUENCE [LARGE SCALE GENOMIC DNA]</scope>
    <source>
        <strain evidence="2 3">ATCC 27551</strain>
    </source>
</reference>
<proteinExistence type="predicted"/>
<dbReference type="Gene3D" id="3.30.870.10">
    <property type="entry name" value="Endonuclease Chain A"/>
    <property type="match status" value="1"/>
</dbReference>
<evidence type="ECO:0008006" key="4">
    <source>
        <dbReference type="Google" id="ProtNLM"/>
    </source>
</evidence>
<sequence>MRLPDHIGRRAGRPFHSAIATSFAVEFAAVEEILLPQLMASGASNLLLITDARMAALALSDGSTLPTLLGRDYALHSPPPADGIFHPKIILQVGRDSARAFVSSANLTASGLAGNAEVAIEIECRDKDSPERGIVRAIWRYLDALVPKAPSPARDALLWARERAAWLDGPVSPDLHELDDGSAIAFLHSPGAEGIGDRFISLVGNAQVDTLVVISPYWDADLKALADLSRRLAPRQVILPIDPSAHEFPGQAPFARKARIVALDWPSQRFTHAKIIIASTATHDHVLFGSANCTTAALGHTGSVGANAEACNYRRLPRGTAREALGLDRWLDGDAIGLDDLAAPVEGPPIPMQAIEARQPGAFELDSGLLHWRPATAGSDLGNVQLLDRHAQLILSIAVASFRHGDGARTVPIDPGLQKAVRFARVETGHAFSTIAHVTHRDALRSRRREVATGSVARALARFTDGADFDLWMHQAFETLARADFDSDQEPRKLSAVRPHARKTDREPAAPVPLSYEEFMQGKAGTRQQGGQGANSLAGTYSDSIRDFLNLLSGRAAAIVPDDDYDPEFDDPPEDETGGPPLDGADPPAIEPAPRHDEKPRHEPIDARLYERHVIAYVEGLEDDEPLGSSDVLRLRFWTLFLLYKARCEDLPKGLDTSSVALGWPRFLVRILVGFFCGRRPAITRVMLARDYGGMPVDFMECWITILWGLDAIENALADRPRDRAFLKYIPGLRQRVISLLGLAPAELNGDIALDVHAGLDGTIGPRLGVTPHMKGTAAAASGSNPIMEGRGR</sequence>
<dbReference type="CDD" id="cd09176">
    <property type="entry name" value="PLDc_unchar6"/>
    <property type="match status" value="1"/>
</dbReference>
<gene>
    <name evidence="2" type="ORF">FIL70_04915</name>
</gene>
<name>A0A5B8CB17_SPHSA</name>
<dbReference type="Proteomes" id="UP000311469">
    <property type="component" value="Chromosome cSF1"/>
</dbReference>
<evidence type="ECO:0000313" key="3">
    <source>
        <dbReference type="Proteomes" id="UP000311469"/>
    </source>
</evidence>
<accession>A0A5B8CB17</accession>